<organism evidence="1 2">
    <name type="scientific">Halothiobacillus neapolitanus (strain ATCC 23641 / DSM 15147 / CIP 104769 / NCIMB 8539 / c2)</name>
    <name type="common">Thiobacillus neapolitanus</name>
    <dbReference type="NCBI Taxonomy" id="555778"/>
    <lineage>
        <taxon>Bacteria</taxon>
        <taxon>Pseudomonadati</taxon>
        <taxon>Pseudomonadota</taxon>
        <taxon>Gammaproteobacteria</taxon>
        <taxon>Chromatiales</taxon>
        <taxon>Halothiobacillaceae</taxon>
        <taxon>Halothiobacillus</taxon>
    </lineage>
</organism>
<dbReference type="OrthoDB" id="5784013at2"/>
<proteinExistence type="predicted"/>
<name>D0KXN0_HALNC</name>
<accession>D0KXN0</accession>
<dbReference type="KEGG" id="hna:Hneap_2409"/>
<dbReference type="eggNOG" id="COG4831">
    <property type="taxonomic scope" value="Bacteria"/>
</dbReference>
<gene>
    <name evidence="1" type="ordered locus">Hneap_2409</name>
</gene>
<dbReference type="RefSeq" id="WP_012825249.1">
    <property type="nucleotide sequence ID" value="NC_013422.1"/>
</dbReference>
<dbReference type="EMBL" id="CP001801">
    <property type="protein sequence ID" value="ACX97218.1"/>
    <property type="molecule type" value="Genomic_DNA"/>
</dbReference>
<evidence type="ECO:0000313" key="2">
    <source>
        <dbReference type="Proteomes" id="UP000009102"/>
    </source>
</evidence>
<dbReference type="AlphaFoldDB" id="D0KXN0"/>
<dbReference type="STRING" id="555778.Hneap_2409"/>
<dbReference type="Pfam" id="PF09941">
    <property type="entry name" value="DUF2173"/>
    <property type="match status" value="1"/>
</dbReference>
<sequence>MINQLKKIDGVMAVVVFTEGLKPAPMTVLGELPLDEAKRLSRFANDYMRLLQGLIDQFAMLTPSRQWVLVNGWAVHGPKFSVYGWGNLVCIVDNSKVNHNMIKLVKDTFLNM</sequence>
<keyword evidence="2" id="KW-1185">Reference proteome</keyword>
<dbReference type="Proteomes" id="UP000009102">
    <property type="component" value="Chromosome"/>
</dbReference>
<dbReference type="InterPro" id="IPR018685">
    <property type="entry name" value="DUF2173"/>
</dbReference>
<dbReference type="HOGENOM" id="CLU_170985_0_0_6"/>
<protein>
    <submittedName>
        <fullName evidence="1">Uncharacterized protein</fullName>
    </submittedName>
</protein>
<reference evidence="1 2" key="1">
    <citation type="submission" date="2009-10" db="EMBL/GenBank/DDBJ databases">
        <title>Complete sequence of Halothiobacillus neapolitanus c2.</title>
        <authorList>
            <consortium name="US DOE Joint Genome Institute"/>
            <person name="Lucas S."/>
            <person name="Copeland A."/>
            <person name="Lapidus A."/>
            <person name="Glavina del Rio T."/>
            <person name="Tice H."/>
            <person name="Bruce D."/>
            <person name="Goodwin L."/>
            <person name="Pitluck S."/>
            <person name="Davenport K."/>
            <person name="Brettin T."/>
            <person name="Detter J.C."/>
            <person name="Han C."/>
            <person name="Tapia R."/>
            <person name="Larimer F."/>
            <person name="Land M."/>
            <person name="Hauser L."/>
            <person name="Kyrpides N."/>
            <person name="Mikhailova N."/>
            <person name="Kerfeld C."/>
            <person name="Cannon G."/>
            <person name="Heinhort S."/>
        </authorList>
    </citation>
    <scope>NUCLEOTIDE SEQUENCE [LARGE SCALE GENOMIC DNA]</scope>
    <source>
        <strain evidence="2">ATCC 23641 / c2</strain>
    </source>
</reference>
<evidence type="ECO:0000313" key="1">
    <source>
        <dbReference type="EMBL" id="ACX97218.1"/>
    </source>
</evidence>